<name>A0A6J6FKZ1_9ZZZZ</name>
<evidence type="ECO:0000313" key="1">
    <source>
        <dbReference type="EMBL" id="CAB4587643.1"/>
    </source>
</evidence>
<reference evidence="1" key="1">
    <citation type="submission" date="2020-05" db="EMBL/GenBank/DDBJ databases">
        <authorList>
            <person name="Chiriac C."/>
            <person name="Salcher M."/>
            <person name="Ghai R."/>
            <person name="Kavagutti S V."/>
        </authorList>
    </citation>
    <scope>NUCLEOTIDE SEQUENCE</scope>
</reference>
<proteinExistence type="predicted"/>
<gene>
    <name evidence="1" type="ORF">UFOPK1807_00068</name>
</gene>
<dbReference type="EMBL" id="CAEZUI010000003">
    <property type="protein sequence ID" value="CAB4587643.1"/>
    <property type="molecule type" value="Genomic_DNA"/>
</dbReference>
<accession>A0A6J6FKZ1</accession>
<organism evidence="1">
    <name type="scientific">freshwater metagenome</name>
    <dbReference type="NCBI Taxonomy" id="449393"/>
    <lineage>
        <taxon>unclassified sequences</taxon>
        <taxon>metagenomes</taxon>
        <taxon>ecological metagenomes</taxon>
    </lineage>
</organism>
<protein>
    <submittedName>
        <fullName evidence="1">Unannotated protein</fullName>
    </submittedName>
</protein>
<dbReference type="AlphaFoldDB" id="A0A6J6FKZ1"/>
<sequence>MDFSLALAKFGLFESKDHQLVEEDRASISRTRRAIDLQEQELIYMALLDERQKSA</sequence>